<feature type="domain" description="Mycothiol-dependent maleylpyruvate isomerase metal-binding" evidence="2">
    <location>
        <begin position="11"/>
        <end position="174"/>
    </location>
</feature>
<dbReference type="EMBL" id="BOOI01000082">
    <property type="protein sequence ID" value="GIH88518.1"/>
    <property type="molecule type" value="Genomic_DNA"/>
</dbReference>
<evidence type="ECO:0000313" key="3">
    <source>
        <dbReference type="EMBL" id="GIH88518.1"/>
    </source>
</evidence>
<accession>A0A8J3WGK5</accession>
<dbReference type="RefSeq" id="WP_189243884.1">
    <property type="nucleotide sequence ID" value="NZ_BMQP01000054.1"/>
</dbReference>
<dbReference type="InterPro" id="IPR017517">
    <property type="entry name" value="Maleyloyr_isom"/>
</dbReference>
<dbReference type="InterPro" id="IPR034660">
    <property type="entry name" value="DinB/YfiT-like"/>
</dbReference>
<dbReference type="GO" id="GO:0046872">
    <property type="term" value="F:metal ion binding"/>
    <property type="evidence" value="ECO:0007669"/>
    <property type="project" value="InterPro"/>
</dbReference>
<protein>
    <submittedName>
        <fullName evidence="3">TIGR03084 family protein</fullName>
    </submittedName>
</protein>
<dbReference type="AlphaFoldDB" id="A0A8J3WGK5"/>
<dbReference type="NCBIfam" id="TIGR03083">
    <property type="entry name" value="maleylpyruvate isomerase family mycothiol-dependent enzyme"/>
    <property type="match status" value="1"/>
</dbReference>
<evidence type="ECO:0000259" key="2">
    <source>
        <dbReference type="Pfam" id="PF11716"/>
    </source>
</evidence>
<reference evidence="3" key="1">
    <citation type="submission" date="2021-01" db="EMBL/GenBank/DDBJ databases">
        <title>Whole genome shotgun sequence of Planobispora rosea NBRC 15558.</title>
        <authorList>
            <person name="Komaki H."/>
            <person name="Tamura T."/>
        </authorList>
    </citation>
    <scope>NUCLEOTIDE SEQUENCE</scope>
    <source>
        <strain evidence="3">NBRC 15558</strain>
    </source>
</reference>
<dbReference type="Proteomes" id="UP000655044">
    <property type="component" value="Unassembled WGS sequence"/>
</dbReference>
<dbReference type="Gene3D" id="1.20.120.450">
    <property type="entry name" value="dinb family like domain"/>
    <property type="match status" value="1"/>
</dbReference>
<feature type="region of interest" description="Disordered" evidence="1">
    <location>
        <begin position="57"/>
        <end position="92"/>
    </location>
</feature>
<sequence length="277" mass="29199">MPQGTDILDDLAAEYRQLDAVLAALTPEMWARPSAAAGWSVSDVVLHLAQTEESALASVAGGRGTGEHGSGEHGSGARDSGGRAAGKRDAGERDIFVRQDGGTVDDLVDRWVAAERDTPPDQVFARWRKATAATPGALAGCAPGDRLPWIAVPLSPRTLATTRLAEHWAHALDITVPLGIDYPDTARLWHIARLAQRTLPYAFTVAGEEGGPVRCELTGSDGDLWRFGDPDAPSVISGSAAEFCRVGARRLAPQDTGLTAEGPHGAVALRVLRNYAA</sequence>
<name>A0A8J3WGK5_PLARO</name>
<evidence type="ECO:0000256" key="1">
    <source>
        <dbReference type="SAM" id="MobiDB-lite"/>
    </source>
</evidence>
<keyword evidence="4" id="KW-1185">Reference proteome</keyword>
<dbReference type="InterPro" id="IPR024344">
    <property type="entry name" value="MDMPI_metal-binding"/>
</dbReference>
<comment type="caution">
    <text evidence="3">The sequence shown here is derived from an EMBL/GenBank/DDBJ whole genome shotgun (WGS) entry which is preliminary data.</text>
</comment>
<dbReference type="Pfam" id="PF11716">
    <property type="entry name" value="MDMPI_N"/>
    <property type="match status" value="1"/>
</dbReference>
<dbReference type="SUPFAM" id="SSF109854">
    <property type="entry name" value="DinB/YfiT-like putative metalloenzymes"/>
    <property type="match status" value="1"/>
</dbReference>
<organism evidence="3 4">
    <name type="scientific">Planobispora rosea</name>
    <dbReference type="NCBI Taxonomy" id="35762"/>
    <lineage>
        <taxon>Bacteria</taxon>
        <taxon>Bacillati</taxon>
        <taxon>Actinomycetota</taxon>
        <taxon>Actinomycetes</taxon>
        <taxon>Streptosporangiales</taxon>
        <taxon>Streptosporangiaceae</taxon>
        <taxon>Planobispora</taxon>
    </lineage>
</organism>
<proteinExistence type="predicted"/>
<gene>
    <name evidence="3" type="ORF">Pro02_69260</name>
</gene>
<evidence type="ECO:0000313" key="4">
    <source>
        <dbReference type="Proteomes" id="UP000655044"/>
    </source>
</evidence>